<dbReference type="Proteomes" id="UP001186944">
    <property type="component" value="Unassembled WGS sequence"/>
</dbReference>
<keyword evidence="3" id="KW-1185">Reference proteome</keyword>
<dbReference type="AlphaFoldDB" id="A0AA89C151"/>
<evidence type="ECO:0000256" key="1">
    <source>
        <dbReference type="SAM" id="MobiDB-lite"/>
    </source>
</evidence>
<sequence>MMPQRRVSFGFIHYPRIPLQQRHFFRSNPKLVALLRKEVGKRGFWDKRGFGDKRSDNTDSNNFHLYSDI</sequence>
<protein>
    <submittedName>
        <fullName evidence="2">Uncharacterized protein</fullName>
    </submittedName>
</protein>
<name>A0AA89C151_PINIB</name>
<dbReference type="EMBL" id="VSWD01000004">
    <property type="protein sequence ID" value="KAK3104422.1"/>
    <property type="molecule type" value="Genomic_DNA"/>
</dbReference>
<proteinExistence type="predicted"/>
<evidence type="ECO:0000313" key="3">
    <source>
        <dbReference type="Proteomes" id="UP001186944"/>
    </source>
</evidence>
<feature type="compositionally biased region" description="Polar residues" evidence="1">
    <location>
        <begin position="58"/>
        <end position="69"/>
    </location>
</feature>
<feature type="region of interest" description="Disordered" evidence="1">
    <location>
        <begin position="47"/>
        <end position="69"/>
    </location>
</feature>
<evidence type="ECO:0000313" key="2">
    <source>
        <dbReference type="EMBL" id="KAK3104422.1"/>
    </source>
</evidence>
<feature type="compositionally biased region" description="Basic and acidic residues" evidence="1">
    <location>
        <begin position="47"/>
        <end position="57"/>
    </location>
</feature>
<accession>A0AA89C151</accession>
<comment type="caution">
    <text evidence="2">The sequence shown here is derived from an EMBL/GenBank/DDBJ whole genome shotgun (WGS) entry which is preliminary data.</text>
</comment>
<organism evidence="2 3">
    <name type="scientific">Pinctada imbricata</name>
    <name type="common">Atlantic pearl-oyster</name>
    <name type="synonym">Pinctada martensii</name>
    <dbReference type="NCBI Taxonomy" id="66713"/>
    <lineage>
        <taxon>Eukaryota</taxon>
        <taxon>Metazoa</taxon>
        <taxon>Spiralia</taxon>
        <taxon>Lophotrochozoa</taxon>
        <taxon>Mollusca</taxon>
        <taxon>Bivalvia</taxon>
        <taxon>Autobranchia</taxon>
        <taxon>Pteriomorphia</taxon>
        <taxon>Pterioida</taxon>
        <taxon>Pterioidea</taxon>
        <taxon>Pteriidae</taxon>
        <taxon>Pinctada</taxon>
    </lineage>
</organism>
<reference evidence="2" key="1">
    <citation type="submission" date="2019-08" db="EMBL/GenBank/DDBJ databases">
        <title>The improved chromosome-level genome for the pearl oyster Pinctada fucata martensii using PacBio sequencing and Hi-C.</title>
        <authorList>
            <person name="Zheng Z."/>
        </authorList>
    </citation>
    <scope>NUCLEOTIDE SEQUENCE</scope>
    <source>
        <strain evidence="2">ZZ-2019</strain>
        <tissue evidence="2">Adductor muscle</tissue>
    </source>
</reference>
<gene>
    <name evidence="2" type="ORF">FSP39_001767</name>
</gene>